<keyword evidence="7 9" id="KW-0378">Hydrolase</keyword>
<comment type="similarity">
    <text evidence="3 9">Belongs to the glycosyl hydrolase 5 (cellulase A) family.</text>
</comment>
<evidence type="ECO:0000256" key="8">
    <source>
        <dbReference type="ARBA" id="ARBA00023295"/>
    </source>
</evidence>
<protein>
    <recommendedName>
        <fullName evidence="4">mannan endo-1,4-beta-mannosidase</fullName>
        <ecNumber evidence="4">3.2.1.78</ecNumber>
    </recommendedName>
</protein>
<dbReference type="SUPFAM" id="SSF51445">
    <property type="entry name" value="(Trans)glycosidases"/>
    <property type="match status" value="1"/>
</dbReference>
<comment type="catalytic activity">
    <reaction evidence="1">
        <text>Random hydrolysis of (1-&gt;4)-beta-D-mannosidic linkages in mannans, galactomannans and glucomannans.</text>
        <dbReference type="EC" id="3.2.1.78"/>
    </reaction>
</comment>
<dbReference type="InterPro" id="IPR017853">
    <property type="entry name" value="GH"/>
</dbReference>
<keyword evidence="8 9" id="KW-0326">Glycosidase</keyword>
<sequence>MRLFSYFWFLTSILSCLAAAPSRTIAERGSSPYVSSGKDGFSVNGSSLRFVGTNLYWLPTLETNDDIWNVLKNISDTGIKVIRIWAFNDVETVPASGTWFQLVQNGTATINEGPNGLQKLDTIVQMAEQQGLYVIMSLTNNWNPVPNTTTIGAPDVLASVALPRNTLSNDFGGMDLYVRQFGLQNHDDFYTSDNVLSAFQAYTKVIVLRYFNSPAVFSWELANDARCNSTMPTSATCTTQTVTKWHALMAAFIASLDPNHIVSAGTSGFQCTDCPKLYPVAPSASPTPSPAPGKKRRKVTPLTKEQIIRQRAESRRQNRAAAKRAGTLKEDGIMIRGRWVSTATRVVSSSTDSSTDGSSGVDSQDILNIPNIGFGSFQLYPDQETYGPYDPNLDPVSNKINSSLTWIQQSAQSAAAVGKPLVLNGFGLVTQTNLNNFVPFNMSYAPYATNTADVSASSDFANSAQQEQGYSSFLQMGDSAGLAGIMQYQWGSAGITQSSAAIQLDTTNSPSTGDSPNDGYSIAGNTAIQQILKQGAQAMAGGS</sequence>
<evidence type="ECO:0000256" key="4">
    <source>
        <dbReference type="ARBA" id="ARBA00012706"/>
    </source>
</evidence>
<dbReference type="HOGENOM" id="CLU_031603_3_0_1"/>
<evidence type="ECO:0000256" key="5">
    <source>
        <dbReference type="ARBA" id="ARBA00022525"/>
    </source>
</evidence>
<comment type="subcellular location">
    <subcellularLocation>
        <location evidence="2">Secreted</location>
    </subcellularLocation>
</comment>
<dbReference type="Pfam" id="PF00150">
    <property type="entry name" value="Cellulase"/>
    <property type="match status" value="1"/>
</dbReference>
<dbReference type="Proteomes" id="UP000054485">
    <property type="component" value="Unassembled WGS sequence"/>
</dbReference>
<evidence type="ECO:0000256" key="11">
    <source>
        <dbReference type="SAM" id="SignalP"/>
    </source>
</evidence>
<dbReference type="PROSITE" id="PS51257">
    <property type="entry name" value="PROKAR_LIPOPROTEIN"/>
    <property type="match status" value="1"/>
</dbReference>
<dbReference type="PANTHER" id="PTHR31451:SF39">
    <property type="entry name" value="MANNAN ENDO-1,4-BETA-MANNOSIDASE 1"/>
    <property type="match status" value="1"/>
</dbReference>
<evidence type="ECO:0000313" key="14">
    <source>
        <dbReference type="Proteomes" id="UP000054485"/>
    </source>
</evidence>
<keyword evidence="5" id="KW-0964">Secreted</keyword>
<evidence type="ECO:0000259" key="12">
    <source>
        <dbReference type="Pfam" id="PF00150"/>
    </source>
</evidence>
<gene>
    <name evidence="13" type="ORF">CY34DRAFT_782345</name>
</gene>
<evidence type="ECO:0000313" key="13">
    <source>
        <dbReference type="EMBL" id="KIK35441.1"/>
    </source>
</evidence>
<evidence type="ECO:0000256" key="3">
    <source>
        <dbReference type="ARBA" id="ARBA00005641"/>
    </source>
</evidence>
<dbReference type="OrthoDB" id="406631at2759"/>
<dbReference type="Gene3D" id="3.20.20.80">
    <property type="entry name" value="Glycosidases"/>
    <property type="match status" value="2"/>
</dbReference>
<dbReference type="GO" id="GO:0046355">
    <property type="term" value="P:mannan catabolic process"/>
    <property type="evidence" value="ECO:0007669"/>
    <property type="project" value="UniProtKB-ARBA"/>
</dbReference>
<evidence type="ECO:0000256" key="2">
    <source>
        <dbReference type="ARBA" id="ARBA00004613"/>
    </source>
</evidence>
<evidence type="ECO:0000256" key="6">
    <source>
        <dbReference type="ARBA" id="ARBA00022729"/>
    </source>
</evidence>
<feature type="region of interest" description="Disordered" evidence="10">
    <location>
        <begin position="282"/>
        <end position="325"/>
    </location>
</feature>
<evidence type="ECO:0000256" key="10">
    <source>
        <dbReference type="SAM" id="MobiDB-lite"/>
    </source>
</evidence>
<keyword evidence="6 11" id="KW-0732">Signal</keyword>
<dbReference type="EC" id="3.2.1.78" evidence="4"/>
<keyword evidence="14" id="KW-1185">Reference proteome</keyword>
<name>A0A0D0A0Y1_9AGAM</name>
<dbReference type="InterPro" id="IPR045053">
    <property type="entry name" value="MAN-like"/>
</dbReference>
<dbReference type="GO" id="GO:0005576">
    <property type="term" value="C:extracellular region"/>
    <property type="evidence" value="ECO:0007669"/>
    <property type="project" value="UniProtKB-SubCell"/>
</dbReference>
<organism evidence="13 14">
    <name type="scientific">Suillus luteus UH-Slu-Lm8-n1</name>
    <dbReference type="NCBI Taxonomy" id="930992"/>
    <lineage>
        <taxon>Eukaryota</taxon>
        <taxon>Fungi</taxon>
        <taxon>Dikarya</taxon>
        <taxon>Basidiomycota</taxon>
        <taxon>Agaricomycotina</taxon>
        <taxon>Agaricomycetes</taxon>
        <taxon>Agaricomycetidae</taxon>
        <taxon>Boletales</taxon>
        <taxon>Suillineae</taxon>
        <taxon>Suillaceae</taxon>
        <taxon>Suillus</taxon>
    </lineage>
</organism>
<accession>A0A0D0A0Y1</accession>
<feature type="compositionally biased region" description="Basic and acidic residues" evidence="10">
    <location>
        <begin position="306"/>
        <end position="316"/>
    </location>
</feature>
<reference evidence="14" key="2">
    <citation type="submission" date="2015-01" db="EMBL/GenBank/DDBJ databases">
        <title>Evolutionary Origins and Diversification of the Mycorrhizal Mutualists.</title>
        <authorList>
            <consortium name="DOE Joint Genome Institute"/>
            <consortium name="Mycorrhizal Genomics Consortium"/>
            <person name="Kohler A."/>
            <person name="Kuo A."/>
            <person name="Nagy L.G."/>
            <person name="Floudas D."/>
            <person name="Copeland A."/>
            <person name="Barry K.W."/>
            <person name="Cichocki N."/>
            <person name="Veneault-Fourrey C."/>
            <person name="LaButti K."/>
            <person name="Lindquist E.A."/>
            <person name="Lipzen A."/>
            <person name="Lundell T."/>
            <person name="Morin E."/>
            <person name="Murat C."/>
            <person name="Riley R."/>
            <person name="Ohm R."/>
            <person name="Sun H."/>
            <person name="Tunlid A."/>
            <person name="Henrissat B."/>
            <person name="Grigoriev I.V."/>
            <person name="Hibbett D.S."/>
            <person name="Martin F."/>
        </authorList>
    </citation>
    <scope>NUCLEOTIDE SEQUENCE [LARGE SCALE GENOMIC DNA]</scope>
    <source>
        <strain evidence="14">UH-Slu-Lm8-n1</strain>
    </source>
</reference>
<dbReference type="EMBL" id="KN835624">
    <property type="protein sequence ID" value="KIK35441.1"/>
    <property type="molecule type" value="Genomic_DNA"/>
</dbReference>
<dbReference type="PANTHER" id="PTHR31451">
    <property type="match status" value="1"/>
</dbReference>
<dbReference type="AlphaFoldDB" id="A0A0D0A0Y1"/>
<dbReference type="GO" id="GO:0016985">
    <property type="term" value="F:mannan endo-1,4-beta-mannosidase activity"/>
    <property type="evidence" value="ECO:0007669"/>
    <property type="project" value="UniProtKB-EC"/>
</dbReference>
<reference evidence="13 14" key="1">
    <citation type="submission" date="2014-04" db="EMBL/GenBank/DDBJ databases">
        <authorList>
            <consortium name="DOE Joint Genome Institute"/>
            <person name="Kuo A."/>
            <person name="Ruytinx J."/>
            <person name="Rineau F."/>
            <person name="Colpaert J."/>
            <person name="Kohler A."/>
            <person name="Nagy L.G."/>
            <person name="Floudas D."/>
            <person name="Copeland A."/>
            <person name="Barry K.W."/>
            <person name="Cichocki N."/>
            <person name="Veneault-Fourrey C."/>
            <person name="LaButti K."/>
            <person name="Lindquist E.A."/>
            <person name="Lipzen A."/>
            <person name="Lundell T."/>
            <person name="Morin E."/>
            <person name="Murat C."/>
            <person name="Sun H."/>
            <person name="Tunlid A."/>
            <person name="Henrissat B."/>
            <person name="Grigoriev I.V."/>
            <person name="Hibbett D.S."/>
            <person name="Martin F."/>
            <person name="Nordberg H.P."/>
            <person name="Cantor M.N."/>
            <person name="Hua S.X."/>
        </authorList>
    </citation>
    <scope>NUCLEOTIDE SEQUENCE [LARGE SCALE GENOMIC DNA]</scope>
    <source>
        <strain evidence="13 14">UH-Slu-Lm8-n1</strain>
    </source>
</reference>
<dbReference type="InParanoid" id="A0A0D0A0Y1"/>
<feature type="chain" id="PRO_5002207331" description="mannan endo-1,4-beta-mannosidase" evidence="11">
    <location>
        <begin position="19"/>
        <end position="543"/>
    </location>
</feature>
<dbReference type="STRING" id="930992.A0A0D0A0Y1"/>
<feature type="domain" description="Glycoside hydrolase family 5" evidence="12">
    <location>
        <begin position="45"/>
        <end position="308"/>
    </location>
</feature>
<dbReference type="InterPro" id="IPR001547">
    <property type="entry name" value="Glyco_hydro_5"/>
</dbReference>
<feature type="signal peptide" evidence="11">
    <location>
        <begin position="1"/>
        <end position="18"/>
    </location>
</feature>
<proteinExistence type="inferred from homology"/>
<evidence type="ECO:0000256" key="9">
    <source>
        <dbReference type="RuleBase" id="RU361153"/>
    </source>
</evidence>
<evidence type="ECO:0000256" key="7">
    <source>
        <dbReference type="ARBA" id="ARBA00022801"/>
    </source>
</evidence>
<evidence type="ECO:0000256" key="1">
    <source>
        <dbReference type="ARBA" id="ARBA00001678"/>
    </source>
</evidence>